<feature type="active site" evidence="10">
    <location>
        <position position="178"/>
    </location>
</feature>
<dbReference type="Pfam" id="PF00117">
    <property type="entry name" value="GATase"/>
    <property type="match status" value="1"/>
</dbReference>
<dbReference type="GO" id="GO:0000107">
    <property type="term" value="F:imidazoleglycerol-phosphate synthase activity"/>
    <property type="evidence" value="ECO:0007669"/>
    <property type="project" value="RHEA"/>
</dbReference>
<dbReference type="AlphaFoldDB" id="A0A1E3G1D9"/>
<feature type="active site" evidence="10">
    <location>
        <position position="176"/>
    </location>
</feature>
<dbReference type="UniPathway" id="UPA00031">
    <property type="reaction ID" value="UER00010"/>
</dbReference>
<reference evidence="13" key="1">
    <citation type="submission" date="2016-04" db="EMBL/GenBank/DDBJ databases">
        <title>The genome sequence project of a novel Fervidobacterium isolate from a hot spring in Thailand.</title>
        <authorList>
            <person name="Gonzalez J.M."/>
            <person name="Cuecas A."/>
            <person name="Kanoksilapatham W."/>
        </authorList>
    </citation>
    <scope>NUCLEOTIDE SEQUENCE [LARGE SCALE GENOMIC DNA]</scope>
    <source>
        <strain evidence="13">FC2004</strain>
    </source>
</reference>
<accession>A0A1E3G1D9</accession>
<dbReference type="EMBL" id="LWAF01000012">
    <property type="protein sequence ID" value="ODN30061.1"/>
    <property type="molecule type" value="Genomic_DNA"/>
</dbReference>
<dbReference type="InterPro" id="IPR029062">
    <property type="entry name" value="Class_I_gatase-like"/>
</dbReference>
<dbReference type="PANTHER" id="PTHR42701">
    <property type="entry name" value="IMIDAZOLE GLYCEROL PHOSPHATE SYNTHASE SUBUNIT HISH"/>
    <property type="match status" value="1"/>
</dbReference>
<keyword evidence="4" id="KW-0378">Hydrolase</keyword>
<evidence type="ECO:0000313" key="13">
    <source>
        <dbReference type="Proteomes" id="UP000094570"/>
    </source>
</evidence>
<comment type="catalytic activity">
    <reaction evidence="8">
        <text>5-[(5-phospho-1-deoxy-D-ribulos-1-ylimino)methylamino]-1-(5-phospho-beta-D-ribosyl)imidazole-4-carboxamide + L-glutamine = D-erythro-1-(imidazol-4-yl)glycerol 3-phosphate + 5-amino-1-(5-phospho-beta-D-ribosyl)imidazole-4-carboxamide + L-glutamate + H(+)</text>
        <dbReference type="Rhea" id="RHEA:24793"/>
        <dbReference type="ChEBI" id="CHEBI:15378"/>
        <dbReference type="ChEBI" id="CHEBI:29985"/>
        <dbReference type="ChEBI" id="CHEBI:58278"/>
        <dbReference type="ChEBI" id="CHEBI:58359"/>
        <dbReference type="ChEBI" id="CHEBI:58475"/>
        <dbReference type="ChEBI" id="CHEBI:58525"/>
        <dbReference type="EC" id="4.3.2.10"/>
    </reaction>
</comment>
<evidence type="ECO:0000256" key="5">
    <source>
        <dbReference type="ARBA" id="ARBA00022962"/>
    </source>
</evidence>
<evidence type="ECO:0000256" key="1">
    <source>
        <dbReference type="ARBA" id="ARBA00005091"/>
    </source>
</evidence>
<feature type="domain" description="Glutamine amidotransferase" evidence="11">
    <location>
        <begin position="24"/>
        <end position="184"/>
    </location>
</feature>
<dbReference type="SUPFAM" id="SSF52317">
    <property type="entry name" value="Class I glutamine amidotransferase-like"/>
    <property type="match status" value="1"/>
</dbReference>
<dbReference type="GO" id="GO:0016829">
    <property type="term" value="F:lyase activity"/>
    <property type="evidence" value="ECO:0007669"/>
    <property type="project" value="UniProtKB-KW"/>
</dbReference>
<dbReference type="Proteomes" id="UP000094570">
    <property type="component" value="Unassembled WGS sequence"/>
</dbReference>
<evidence type="ECO:0000256" key="7">
    <source>
        <dbReference type="ARBA" id="ARBA00023239"/>
    </source>
</evidence>
<comment type="caution">
    <text evidence="12">The sequence shown here is derived from an EMBL/GenBank/DDBJ whole genome shotgun (WGS) entry which is preliminary data.</text>
</comment>
<evidence type="ECO:0000313" key="12">
    <source>
        <dbReference type="EMBL" id="ODN30061.1"/>
    </source>
</evidence>
<organism evidence="12 13">
    <name type="scientific">Fervidobacterium thailandense</name>
    <dbReference type="NCBI Taxonomy" id="1008305"/>
    <lineage>
        <taxon>Bacteria</taxon>
        <taxon>Thermotogati</taxon>
        <taxon>Thermotogota</taxon>
        <taxon>Thermotogae</taxon>
        <taxon>Thermotogales</taxon>
        <taxon>Fervidobacteriaceae</taxon>
        <taxon>Fervidobacterium</taxon>
    </lineage>
</organism>
<evidence type="ECO:0000256" key="4">
    <source>
        <dbReference type="ARBA" id="ARBA00022801"/>
    </source>
</evidence>
<keyword evidence="6" id="KW-0368">Histidine biosynthesis</keyword>
<evidence type="ECO:0000256" key="10">
    <source>
        <dbReference type="PIRSR" id="PIRSR000495-1"/>
    </source>
</evidence>
<keyword evidence="7" id="KW-0456">Lyase</keyword>
<evidence type="ECO:0000256" key="3">
    <source>
        <dbReference type="ARBA" id="ARBA00022605"/>
    </source>
</evidence>
<evidence type="ECO:0000256" key="2">
    <source>
        <dbReference type="ARBA" id="ARBA00011152"/>
    </source>
</evidence>
<dbReference type="InterPro" id="IPR017926">
    <property type="entry name" value="GATASE"/>
</dbReference>
<keyword evidence="5" id="KW-0315">Glutamine amidotransferase</keyword>
<dbReference type="STRING" id="1008305.A4H02_07430"/>
<dbReference type="Gene3D" id="3.40.50.880">
    <property type="match status" value="1"/>
</dbReference>
<name>A0A1E3G1D9_9BACT</name>
<evidence type="ECO:0000256" key="6">
    <source>
        <dbReference type="ARBA" id="ARBA00023102"/>
    </source>
</evidence>
<dbReference type="PANTHER" id="PTHR42701:SF1">
    <property type="entry name" value="IMIDAZOLE GLYCEROL PHOSPHATE SYNTHASE SUBUNIT HISH"/>
    <property type="match status" value="1"/>
</dbReference>
<comment type="subunit">
    <text evidence="2">Heterodimer of HisH and HisF.</text>
</comment>
<dbReference type="PIRSF" id="PIRSF000495">
    <property type="entry name" value="Amidotransf_hisH"/>
    <property type="match status" value="1"/>
</dbReference>
<keyword evidence="13" id="KW-1185">Reference proteome</keyword>
<dbReference type="PROSITE" id="PS51273">
    <property type="entry name" value="GATASE_TYPE_1"/>
    <property type="match status" value="1"/>
</dbReference>
<proteinExistence type="predicted"/>
<evidence type="ECO:0000259" key="11">
    <source>
        <dbReference type="Pfam" id="PF00117"/>
    </source>
</evidence>
<comment type="catalytic activity">
    <reaction evidence="9">
        <text>L-glutamine + H2O = L-glutamate + NH4(+)</text>
        <dbReference type="Rhea" id="RHEA:15889"/>
        <dbReference type="ChEBI" id="CHEBI:15377"/>
        <dbReference type="ChEBI" id="CHEBI:28938"/>
        <dbReference type="ChEBI" id="CHEBI:29985"/>
        <dbReference type="ChEBI" id="CHEBI:58359"/>
        <dbReference type="EC" id="3.5.1.2"/>
    </reaction>
</comment>
<dbReference type="GO" id="GO:0004359">
    <property type="term" value="F:glutaminase activity"/>
    <property type="evidence" value="ECO:0007669"/>
    <property type="project" value="UniProtKB-EC"/>
</dbReference>
<protein>
    <recommendedName>
        <fullName evidence="11">Glutamine amidotransferase domain-containing protein</fullName>
    </recommendedName>
</protein>
<feature type="active site" description="Nucleophile" evidence="10">
    <location>
        <position position="68"/>
    </location>
</feature>
<dbReference type="InterPro" id="IPR010139">
    <property type="entry name" value="Imidazole-glycPsynth_HisH"/>
</dbReference>
<comment type="pathway">
    <text evidence="1">Amino-acid biosynthesis; L-histidine biosynthesis; L-histidine from 5-phospho-alpha-D-ribose 1-diphosphate: step 5/9.</text>
</comment>
<dbReference type="NCBIfam" id="TIGR01855">
    <property type="entry name" value="IMP_synth_hisH"/>
    <property type="match status" value="1"/>
</dbReference>
<keyword evidence="3" id="KW-0028">Amino-acid biosynthesis</keyword>
<evidence type="ECO:0000256" key="8">
    <source>
        <dbReference type="ARBA" id="ARBA00047838"/>
    </source>
</evidence>
<evidence type="ECO:0000256" key="9">
    <source>
        <dbReference type="ARBA" id="ARBA00049534"/>
    </source>
</evidence>
<gene>
    <name evidence="12" type="ORF">A4H02_07430</name>
</gene>
<dbReference type="GO" id="GO:0000105">
    <property type="term" value="P:L-histidine biosynthetic process"/>
    <property type="evidence" value="ECO:0007669"/>
    <property type="project" value="UniProtKB-UniPathway"/>
</dbReference>
<sequence length="194" mass="21962">MNLYRALSSCSNVDGVEIIQGYPNTTYETLILPGVGHFQDAIEKLHETKLDEYIKNHVANGGKLIGICLGMQLLFEKSEEVKSGSTFTQIDGLGILKGRVVKLKSKTLPHIGWNNISIEKNNLKCELSKYDNRYFYFVHSYKVLCDEELIVAKTEYDGEIIPAIVRYRNVIGIQFHPEKSHKDGLALLNEVVRC</sequence>